<organism evidence="3 4">
    <name type="scientific">Fasciola gigantica</name>
    <name type="common">Giant liver fluke</name>
    <dbReference type="NCBI Taxonomy" id="46835"/>
    <lineage>
        <taxon>Eukaryota</taxon>
        <taxon>Metazoa</taxon>
        <taxon>Spiralia</taxon>
        <taxon>Lophotrochozoa</taxon>
        <taxon>Platyhelminthes</taxon>
        <taxon>Trematoda</taxon>
        <taxon>Digenea</taxon>
        <taxon>Plagiorchiida</taxon>
        <taxon>Echinostomata</taxon>
        <taxon>Echinostomatoidea</taxon>
        <taxon>Fasciolidae</taxon>
        <taxon>Fasciola</taxon>
    </lineage>
</organism>
<comment type="caution">
    <text evidence="3">The sequence shown here is derived from an EMBL/GenBank/DDBJ whole genome shotgun (WGS) entry which is preliminary data.</text>
</comment>
<feature type="region of interest" description="Disordered" evidence="1">
    <location>
        <begin position="1"/>
        <end position="31"/>
    </location>
</feature>
<keyword evidence="4" id="KW-1185">Reference proteome</keyword>
<name>A0A504XFJ9_FASGI</name>
<sequence length="164" mass="18175">MSVRKECDASRSRMAEIESEVATSREDHQRLVSKARRARTEANELRQERDSLTEQVSVCHQQTEQLRATLAETLIRTKRPGSQPNSTLNLTCNSPETIVNIQSTPNEVQRAMPTEQDKCIAKPNLGTAVSSPPMQMGITPLLAITPIMVLLCAVMVIIFSKSAE</sequence>
<keyword evidence="2" id="KW-1133">Transmembrane helix</keyword>
<dbReference type="AlphaFoldDB" id="A0A504XFJ9"/>
<protein>
    <submittedName>
        <fullName evidence="3">Putative SLAP</fullName>
    </submittedName>
</protein>
<dbReference type="OrthoDB" id="687730at2759"/>
<reference evidence="3 4" key="1">
    <citation type="submission" date="2019-04" db="EMBL/GenBank/DDBJ databases">
        <title>Annotation for the trematode Fasciola gigantica.</title>
        <authorList>
            <person name="Choi Y.-J."/>
        </authorList>
    </citation>
    <scope>NUCLEOTIDE SEQUENCE [LARGE SCALE GENOMIC DNA]</scope>
    <source>
        <strain evidence="3">Uganda_cow_1</strain>
    </source>
</reference>
<evidence type="ECO:0000313" key="3">
    <source>
        <dbReference type="EMBL" id="TPP47651.1"/>
    </source>
</evidence>
<dbReference type="STRING" id="46835.A0A504XFJ9"/>
<proteinExistence type="predicted"/>
<feature type="transmembrane region" description="Helical" evidence="2">
    <location>
        <begin position="141"/>
        <end position="160"/>
    </location>
</feature>
<gene>
    <name evidence="3" type="ORF">FGIG_07872</name>
</gene>
<dbReference type="Proteomes" id="UP000316759">
    <property type="component" value="Unassembled WGS sequence"/>
</dbReference>
<feature type="compositionally biased region" description="Basic and acidic residues" evidence="1">
    <location>
        <begin position="1"/>
        <end position="16"/>
    </location>
</feature>
<evidence type="ECO:0000256" key="1">
    <source>
        <dbReference type="SAM" id="MobiDB-lite"/>
    </source>
</evidence>
<keyword evidence="2" id="KW-0812">Transmembrane</keyword>
<dbReference type="EMBL" id="SUNJ01015644">
    <property type="protein sequence ID" value="TPP47651.1"/>
    <property type="molecule type" value="Genomic_DNA"/>
</dbReference>
<evidence type="ECO:0000256" key="2">
    <source>
        <dbReference type="SAM" id="Phobius"/>
    </source>
</evidence>
<evidence type="ECO:0000313" key="4">
    <source>
        <dbReference type="Proteomes" id="UP000316759"/>
    </source>
</evidence>
<accession>A0A504XFJ9</accession>
<keyword evidence="2" id="KW-0472">Membrane</keyword>